<dbReference type="Proteomes" id="UP000824261">
    <property type="component" value="Unassembled WGS sequence"/>
</dbReference>
<dbReference type="AlphaFoldDB" id="A0A9D1D261"/>
<reference evidence="2" key="2">
    <citation type="journal article" date="2021" name="PeerJ">
        <title>Extensive microbial diversity within the chicken gut microbiome revealed by metagenomics and culture.</title>
        <authorList>
            <person name="Gilroy R."/>
            <person name="Ravi A."/>
            <person name="Getino M."/>
            <person name="Pursley I."/>
            <person name="Horton D.L."/>
            <person name="Alikhan N.F."/>
            <person name="Baker D."/>
            <person name="Gharbi K."/>
            <person name="Hall N."/>
            <person name="Watson M."/>
            <person name="Adriaenssens E.M."/>
            <person name="Foster-Nyarko E."/>
            <person name="Jarju S."/>
            <person name="Secka A."/>
            <person name="Antonio M."/>
            <person name="Oren A."/>
            <person name="Chaudhuri R.R."/>
            <person name="La Ragione R."/>
            <person name="Hildebrand F."/>
            <person name="Pallen M.J."/>
        </authorList>
    </citation>
    <scope>NUCLEOTIDE SEQUENCE</scope>
    <source>
        <strain evidence="2">ChiGjej1B1-2707</strain>
    </source>
</reference>
<proteinExistence type="predicted"/>
<comment type="caution">
    <text evidence="2">The sequence shown here is derived from an EMBL/GenBank/DDBJ whole genome shotgun (WGS) entry which is preliminary data.</text>
</comment>
<reference evidence="2" key="1">
    <citation type="submission" date="2020-10" db="EMBL/GenBank/DDBJ databases">
        <authorList>
            <person name="Gilroy R."/>
        </authorList>
    </citation>
    <scope>NUCLEOTIDE SEQUENCE</scope>
    <source>
        <strain evidence="2">ChiGjej1B1-2707</strain>
    </source>
</reference>
<dbReference type="EMBL" id="DVGB01000005">
    <property type="protein sequence ID" value="HIR00769.1"/>
    <property type="molecule type" value="Genomic_DNA"/>
</dbReference>
<gene>
    <name evidence="2" type="ORF">IAA69_00605</name>
</gene>
<evidence type="ECO:0000313" key="3">
    <source>
        <dbReference type="Proteomes" id="UP000824261"/>
    </source>
</evidence>
<organism evidence="2 3">
    <name type="scientific">Candidatus Aveggerthella stercoripullorum</name>
    <dbReference type="NCBI Taxonomy" id="2840688"/>
    <lineage>
        <taxon>Bacteria</taxon>
        <taxon>Bacillati</taxon>
        <taxon>Actinomycetota</taxon>
        <taxon>Coriobacteriia</taxon>
        <taxon>Eggerthellales</taxon>
        <taxon>Eggerthellaceae</taxon>
        <taxon>Eggerthellaceae incertae sedis</taxon>
        <taxon>Candidatus Aveggerthella</taxon>
    </lineage>
</organism>
<protein>
    <recommendedName>
        <fullName evidence="4">Lipoprotein</fullName>
    </recommendedName>
</protein>
<dbReference type="PROSITE" id="PS51257">
    <property type="entry name" value="PROKAR_LIPOPROTEIN"/>
    <property type="match status" value="1"/>
</dbReference>
<name>A0A9D1D261_9ACTN</name>
<evidence type="ECO:0000313" key="2">
    <source>
        <dbReference type="EMBL" id="HIR00769.1"/>
    </source>
</evidence>
<feature type="chain" id="PRO_5039271439" description="Lipoprotein" evidence="1">
    <location>
        <begin position="20"/>
        <end position="679"/>
    </location>
</feature>
<evidence type="ECO:0000256" key="1">
    <source>
        <dbReference type="SAM" id="SignalP"/>
    </source>
</evidence>
<evidence type="ECO:0008006" key="4">
    <source>
        <dbReference type="Google" id="ProtNLM"/>
    </source>
</evidence>
<feature type="signal peptide" evidence="1">
    <location>
        <begin position="1"/>
        <end position="19"/>
    </location>
</feature>
<sequence>MKQVLFLGCAALLTLGLLAGCAAPMDDQTEAERPAALIPRPLPVKDVSANPYMADSDNSIHNDVYATDVTDGAAPLGICSQVSVSLETQNIHAPSAAFYDSRGNAITPFLGGISITDMDGDVITRAGSFVPARDDGGGYSFQISYSFVDWADRVVAPTSHGHLLVLRTMDEEGGVLPTFEKVMDVDIVEQAVKALGEDIDQRLLSVVYDYQGNLWFTTGGFRIDPGRDPAGFLGYISRDYMQQLDTGEEVSLEGHIFFYPLAQGEGAENGIAANPDGAVILTNMACYMLTAQDGVQVTWRTPYESGGANDAREGSGYTGGGLSWGSGTTPTLTGDLILFTDNLDPINLLALSSQTGEIVAQIPVLDDLGEEVPVSVENSILVYDGGEGTVSVTVANWFGAGDAGLADPDADSAIQSYDNIYDANWMAQGNAFIAPGVERVDFIKTDSGYTAEKIWSRPDVRETAMIKLSTATGYLYGYWQDGESGMWRYEVLDFDTGQSLLTADVSAAPGYNNLAVGLIADPAGNGLYCPTNAMEMVCWRDVFAYLPQSPAREIPAENTGRSRLDDSALPDGFQAASYLMDVTVDNLRGEETLALRLNGLSARPDNYTLFYQDQAGQLREMTAAWALYGQDGRPLEKSRALDETGIYELRFAISDGCGLDRSEREYQGSFALVLARKQD</sequence>
<accession>A0A9D1D261</accession>
<keyword evidence="1" id="KW-0732">Signal</keyword>